<dbReference type="InterPro" id="IPR002560">
    <property type="entry name" value="Transposase_DDE"/>
</dbReference>
<evidence type="ECO:0000259" key="1">
    <source>
        <dbReference type="Pfam" id="PF01610"/>
    </source>
</evidence>
<dbReference type="EMBL" id="AXDY01000009">
    <property type="protein sequence ID" value="ERS92779.1"/>
    <property type="molecule type" value="Genomic_DNA"/>
</dbReference>
<sequence length="101" mass="11499">MKENNKAAFETALKNIEINSVAPKLQTAVKTLRKHNSMIRNTFEYSNLTNGPLEGINTKIKLIQRISFGYRNFGNLRSRIILCTNLFAANPKKEIKQLYAA</sequence>
<reference evidence="2 3" key="1">
    <citation type="journal article" date="2013" name="Genome Announc.">
        <title>Draft Genome Sequence of Staphylococcus simulans UMC-CNS-990, Isolated from a Case of Chronic Bovine Mastitis.</title>
        <authorList>
            <person name="Calcutt M.J."/>
            <person name="Foecking M.F."/>
            <person name="Hsieh H.Y."/>
            <person name="Perry J."/>
            <person name="Stewart G.C."/>
            <person name="Middleton J.R."/>
        </authorList>
    </citation>
    <scope>NUCLEOTIDE SEQUENCE [LARGE SCALE GENOMIC DNA]</scope>
    <source>
        <strain evidence="2 3">UMC-CNS-990</strain>
    </source>
</reference>
<name>A0ABN0PAV0_STASI</name>
<comment type="caution">
    <text evidence="2">The sequence shown here is derived from an EMBL/GenBank/DDBJ whole genome shotgun (WGS) entry which is preliminary data.</text>
</comment>
<feature type="domain" description="Transposase IS204/IS1001/IS1096/IS1165 DDE" evidence="1">
    <location>
        <begin position="4"/>
        <end position="80"/>
    </location>
</feature>
<organism evidence="2 3">
    <name type="scientific">Staphylococcus simulans UMC-CNS-990</name>
    <dbReference type="NCBI Taxonomy" id="1405498"/>
    <lineage>
        <taxon>Bacteria</taxon>
        <taxon>Bacillati</taxon>
        <taxon>Bacillota</taxon>
        <taxon>Bacilli</taxon>
        <taxon>Bacillales</taxon>
        <taxon>Staphylococcaceae</taxon>
        <taxon>Staphylococcus</taxon>
    </lineage>
</organism>
<dbReference type="PANTHER" id="PTHR33498:SF1">
    <property type="entry name" value="TRANSPOSASE FOR INSERTION SEQUENCE ELEMENT IS1557"/>
    <property type="match status" value="1"/>
</dbReference>
<evidence type="ECO:0000313" key="2">
    <source>
        <dbReference type="EMBL" id="ERS92779.1"/>
    </source>
</evidence>
<protein>
    <recommendedName>
        <fullName evidence="1">Transposase IS204/IS1001/IS1096/IS1165 DDE domain-containing protein</fullName>
    </recommendedName>
</protein>
<dbReference type="PANTHER" id="PTHR33498">
    <property type="entry name" value="TRANSPOSASE FOR INSERTION SEQUENCE ELEMENT IS1557"/>
    <property type="match status" value="1"/>
</dbReference>
<dbReference type="Proteomes" id="UP000017131">
    <property type="component" value="Unassembled WGS sequence"/>
</dbReference>
<accession>A0ABN0PAV0</accession>
<gene>
    <name evidence="2" type="ORF">SSIM_09800</name>
</gene>
<evidence type="ECO:0000313" key="3">
    <source>
        <dbReference type="Proteomes" id="UP000017131"/>
    </source>
</evidence>
<proteinExistence type="predicted"/>
<keyword evidence="3" id="KW-1185">Reference proteome</keyword>
<dbReference type="Pfam" id="PF01610">
    <property type="entry name" value="DDE_Tnp_ISL3"/>
    <property type="match status" value="1"/>
</dbReference>
<dbReference type="InterPro" id="IPR047951">
    <property type="entry name" value="Transpos_ISL3"/>
</dbReference>